<dbReference type="Proteomes" id="UP000640335">
    <property type="component" value="Unassembled WGS sequence"/>
</dbReference>
<dbReference type="EC" id="2.7.13.3" evidence="3"/>
<dbReference type="Gene3D" id="6.10.340.10">
    <property type="match status" value="1"/>
</dbReference>
<dbReference type="PANTHER" id="PTHR34220">
    <property type="entry name" value="SENSOR HISTIDINE KINASE YPDA"/>
    <property type="match status" value="1"/>
</dbReference>
<dbReference type="InterPro" id="IPR004358">
    <property type="entry name" value="Sig_transdc_His_kin-like_C"/>
</dbReference>
<feature type="domain" description="Histidine kinase" evidence="13">
    <location>
        <begin position="475"/>
        <end position="589"/>
    </location>
</feature>
<keyword evidence="16" id="KW-1185">Reference proteome</keyword>
<evidence type="ECO:0000256" key="5">
    <source>
        <dbReference type="ARBA" id="ARBA00022553"/>
    </source>
</evidence>
<accession>A0ABR8Q2E1</accession>
<evidence type="ECO:0000256" key="4">
    <source>
        <dbReference type="ARBA" id="ARBA00022475"/>
    </source>
</evidence>
<evidence type="ECO:0000256" key="10">
    <source>
        <dbReference type="ARBA" id="ARBA00023012"/>
    </source>
</evidence>
<gene>
    <name evidence="15" type="ORF">H9660_05535</name>
</gene>
<evidence type="ECO:0000259" key="13">
    <source>
        <dbReference type="PROSITE" id="PS50109"/>
    </source>
</evidence>
<name>A0ABR8Q2E1_9CLOT</name>
<dbReference type="PROSITE" id="PS50885">
    <property type="entry name" value="HAMP"/>
    <property type="match status" value="1"/>
</dbReference>
<dbReference type="InterPro" id="IPR036890">
    <property type="entry name" value="HATPase_C_sf"/>
</dbReference>
<reference evidence="15 16" key="1">
    <citation type="submission" date="2020-08" db="EMBL/GenBank/DDBJ databases">
        <title>A Genomic Blueprint of the Chicken Gut Microbiome.</title>
        <authorList>
            <person name="Gilroy R."/>
            <person name="Ravi A."/>
            <person name="Getino M."/>
            <person name="Pursley I."/>
            <person name="Horton D.L."/>
            <person name="Alikhan N.-F."/>
            <person name="Baker D."/>
            <person name="Gharbi K."/>
            <person name="Hall N."/>
            <person name="Watson M."/>
            <person name="Adriaenssens E.M."/>
            <person name="Foster-Nyarko E."/>
            <person name="Jarju S."/>
            <person name="Secka A."/>
            <person name="Antonio M."/>
            <person name="Oren A."/>
            <person name="Chaudhuri R."/>
            <person name="La Ragione R.M."/>
            <person name="Hildebrand F."/>
            <person name="Pallen M.J."/>
        </authorList>
    </citation>
    <scope>NUCLEOTIDE SEQUENCE [LARGE SCALE GENOMIC DNA]</scope>
    <source>
        <strain evidence="15 16">Sa3CUN1</strain>
    </source>
</reference>
<comment type="subcellular location">
    <subcellularLocation>
        <location evidence="2">Cell membrane</location>
        <topology evidence="2">Multi-pass membrane protein</topology>
    </subcellularLocation>
</comment>
<evidence type="ECO:0000313" key="15">
    <source>
        <dbReference type="EMBL" id="MBD7914601.1"/>
    </source>
</evidence>
<dbReference type="Pfam" id="PF00672">
    <property type="entry name" value="HAMP"/>
    <property type="match status" value="1"/>
</dbReference>
<evidence type="ECO:0000256" key="9">
    <source>
        <dbReference type="ARBA" id="ARBA00022989"/>
    </source>
</evidence>
<dbReference type="SMART" id="SM00304">
    <property type="entry name" value="HAMP"/>
    <property type="match status" value="1"/>
</dbReference>
<dbReference type="GO" id="GO:0016301">
    <property type="term" value="F:kinase activity"/>
    <property type="evidence" value="ECO:0007669"/>
    <property type="project" value="UniProtKB-KW"/>
</dbReference>
<dbReference type="PANTHER" id="PTHR34220:SF7">
    <property type="entry name" value="SENSOR HISTIDINE KINASE YPDA"/>
    <property type="match status" value="1"/>
</dbReference>
<feature type="transmembrane region" description="Helical" evidence="12">
    <location>
        <begin position="294"/>
        <end position="318"/>
    </location>
</feature>
<comment type="caution">
    <text evidence="15">The sequence shown here is derived from an EMBL/GenBank/DDBJ whole genome shotgun (WGS) entry which is preliminary data.</text>
</comment>
<keyword evidence="8 15" id="KW-0418">Kinase</keyword>
<feature type="domain" description="HAMP" evidence="14">
    <location>
        <begin position="315"/>
        <end position="368"/>
    </location>
</feature>
<evidence type="ECO:0000256" key="2">
    <source>
        <dbReference type="ARBA" id="ARBA00004651"/>
    </source>
</evidence>
<keyword evidence="10" id="KW-0902">Two-component regulatory system</keyword>
<dbReference type="InterPro" id="IPR050640">
    <property type="entry name" value="Bact_2-comp_sensor_kinase"/>
</dbReference>
<keyword evidence="6" id="KW-0808">Transferase</keyword>
<evidence type="ECO:0000256" key="3">
    <source>
        <dbReference type="ARBA" id="ARBA00012438"/>
    </source>
</evidence>
<evidence type="ECO:0000256" key="7">
    <source>
        <dbReference type="ARBA" id="ARBA00022692"/>
    </source>
</evidence>
<keyword evidence="9 12" id="KW-1133">Transmembrane helix</keyword>
<evidence type="ECO:0000256" key="1">
    <source>
        <dbReference type="ARBA" id="ARBA00000085"/>
    </source>
</evidence>
<evidence type="ECO:0000259" key="14">
    <source>
        <dbReference type="PROSITE" id="PS50885"/>
    </source>
</evidence>
<comment type="catalytic activity">
    <reaction evidence="1">
        <text>ATP + protein L-histidine = ADP + protein N-phospho-L-histidine.</text>
        <dbReference type="EC" id="2.7.13.3"/>
    </reaction>
</comment>
<dbReference type="InterPro" id="IPR033479">
    <property type="entry name" value="dCache_1"/>
</dbReference>
<dbReference type="InterPro" id="IPR003660">
    <property type="entry name" value="HAMP_dom"/>
</dbReference>
<evidence type="ECO:0000256" key="12">
    <source>
        <dbReference type="SAM" id="Phobius"/>
    </source>
</evidence>
<dbReference type="Gene3D" id="3.30.565.10">
    <property type="entry name" value="Histidine kinase-like ATPase, C-terminal domain"/>
    <property type="match status" value="1"/>
</dbReference>
<dbReference type="InterPro" id="IPR003594">
    <property type="entry name" value="HATPase_dom"/>
</dbReference>
<dbReference type="PRINTS" id="PR00344">
    <property type="entry name" value="BCTRLSENSOR"/>
</dbReference>
<dbReference type="PROSITE" id="PS50109">
    <property type="entry name" value="HIS_KIN"/>
    <property type="match status" value="1"/>
</dbReference>
<protein>
    <recommendedName>
        <fullName evidence="3">histidine kinase</fullName>
        <ecNumber evidence="3">2.7.13.3</ecNumber>
    </recommendedName>
</protein>
<evidence type="ECO:0000256" key="8">
    <source>
        <dbReference type="ARBA" id="ARBA00022777"/>
    </source>
</evidence>
<dbReference type="Pfam" id="PF02743">
    <property type="entry name" value="dCache_1"/>
    <property type="match status" value="1"/>
</dbReference>
<dbReference type="CDD" id="cd18773">
    <property type="entry name" value="PDC1_HK_sensor"/>
    <property type="match status" value="1"/>
</dbReference>
<keyword evidence="4" id="KW-1003">Cell membrane</keyword>
<evidence type="ECO:0000256" key="11">
    <source>
        <dbReference type="ARBA" id="ARBA00023136"/>
    </source>
</evidence>
<dbReference type="SMART" id="SM00387">
    <property type="entry name" value="HATPase_c"/>
    <property type="match status" value="1"/>
</dbReference>
<keyword evidence="11 12" id="KW-0472">Membrane</keyword>
<dbReference type="InterPro" id="IPR005467">
    <property type="entry name" value="His_kinase_dom"/>
</dbReference>
<dbReference type="Pfam" id="PF02518">
    <property type="entry name" value="HATPase_c"/>
    <property type="match status" value="1"/>
</dbReference>
<sequence>MYKRNIRNRLLIFFLVVTFLPITTLGVSANLIYTKIVENKVNQHTDQMINQIEVNIDNYIKSVENILMYMSNSEDIKSFLNESEVKIESNESEILEDRIRRNLEIYTNINSEIFSILIANNYDKYISNELDKKTRDVLTKEIWYMESINESEKIHFFSKPIGRNLKSYKNYSAEDVITISKAVVDRNNNKAIGVVMADINLKKFDEIIRDNYIGEKGFFYILDDNNNIVYSPVNPIVYRINSNNFDNDKDSFIKSINNEIFKIRYTTSNITGWKSIGVFSLEDISKDISLMERFTLVIAVATLFLAVFFSLLFTNSIVTPIKELKTLMKGVESGDLDLKFEEYKYKNEFGELGHSFNHMVSEIKKLINMVYNEQRSKRKAEIETLQAQIKPHFLYNTLDTIAWMAEDYNAKDIINLVGALTRMFRIGLNKGRELINLKDEIEHINSYLIIQKYRYEDKLNYELEFDKDILKDLILKLITQPIVENAIYHGIKEKRGKGKILIKFNRIFDDIVITVEDNGAGISEEKLQNINSMLETSNSFCIDSESGSGYGISNVNTRIKLTYGQEYGLKYYSIIGVGTKVEIRLPFENNYKG</sequence>
<organism evidence="15 16">
    <name type="scientific">Clostridium gallinarum</name>
    <dbReference type="NCBI Taxonomy" id="2762246"/>
    <lineage>
        <taxon>Bacteria</taxon>
        <taxon>Bacillati</taxon>
        <taxon>Bacillota</taxon>
        <taxon>Clostridia</taxon>
        <taxon>Eubacteriales</taxon>
        <taxon>Clostridiaceae</taxon>
        <taxon>Clostridium</taxon>
    </lineage>
</organism>
<evidence type="ECO:0000256" key="6">
    <source>
        <dbReference type="ARBA" id="ARBA00022679"/>
    </source>
</evidence>
<dbReference type="Gene3D" id="3.30.450.20">
    <property type="entry name" value="PAS domain"/>
    <property type="match status" value="2"/>
</dbReference>
<dbReference type="CDD" id="cd06225">
    <property type="entry name" value="HAMP"/>
    <property type="match status" value="1"/>
</dbReference>
<dbReference type="InterPro" id="IPR010559">
    <property type="entry name" value="Sig_transdc_His_kin_internal"/>
</dbReference>
<dbReference type="EMBL" id="JACSQZ010000013">
    <property type="protein sequence ID" value="MBD7914601.1"/>
    <property type="molecule type" value="Genomic_DNA"/>
</dbReference>
<keyword evidence="7 12" id="KW-0812">Transmembrane</keyword>
<dbReference type="RefSeq" id="WP_191749363.1">
    <property type="nucleotide sequence ID" value="NZ_JACSQZ010000013.1"/>
</dbReference>
<dbReference type="SUPFAM" id="SSF158472">
    <property type="entry name" value="HAMP domain-like"/>
    <property type="match status" value="1"/>
</dbReference>
<evidence type="ECO:0000313" key="16">
    <source>
        <dbReference type="Proteomes" id="UP000640335"/>
    </source>
</evidence>
<proteinExistence type="predicted"/>
<dbReference type="Pfam" id="PF06580">
    <property type="entry name" value="His_kinase"/>
    <property type="match status" value="1"/>
</dbReference>
<dbReference type="SUPFAM" id="SSF55874">
    <property type="entry name" value="ATPase domain of HSP90 chaperone/DNA topoisomerase II/histidine kinase"/>
    <property type="match status" value="1"/>
</dbReference>
<keyword evidence="5" id="KW-0597">Phosphoprotein</keyword>